<dbReference type="Pfam" id="PF05168">
    <property type="entry name" value="HEPN"/>
    <property type="match status" value="1"/>
</dbReference>
<feature type="domain" description="HEPN" evidence="2">
    <location>
        <begin position="6"/>
        <end position="120"/>
    </location>
</feature>
<protein>
    <submittedName>
        <fullName evidence="3">HEPN domain-containing protein</fullName>
    </submittedName>
</protein>
<sequence length="126" mass="13970">MKPETRKLLVKAGRALRAAGLLLRDGAPDFAAGRAYYAMFYAAEAALAERDQQFRKHSGVHAAFGEYLAKPGLLDPKLHRWLLNAFDKRILGDYSYEMDVDEAAAGDMIDQAREFVSAVETFLGSD</sequence>
<evidence type="ECO:0000256" key="1">
    <source>
        <dbReference type="ARBA" id="ARBA00038248"/>
    </source>
</evidence>
<comment type="similarity">
    <text evidence="1">Belongs to the UPF0332 family.</text>
</comment>
<comment type="caution">
    <text evidence="3">The sequence shown here is derived from an EMBL/GenBank/DDBJ whole genome shotgun (WGS) entry which is preliminary data.</text>
</comment>
<dbReference type="PANTHER" id="PTHR36565">
    <property type="entry name" value="UPF0332 PROTEIN TM_1000"/>
    <property type="match status" value="1"/>
</dbReference>
<dbReference type="AlphaFoldDB" id="A0A937XIJ3"/>
<evidence type="ECO:0000259" key="2">
    <source>
        <dbReference type="Pfam" id="PF05168"/>
    </source>
</evidence>
<evidence type="ECO:0000313" key="3">
    <source>
        <dbReference type="EMBL" id="MBM3332271.1"/>
    </source>
</evidence>
<reference evidence="3" key="1">
    <citation type="submission" date="2019-03" db="EMBL/GenBank/DDBJ databases">
        <title>Lake Tanganyika Metagenome-Assembled Genomes (MAGs).</title>
        <authorList>
            <person name="Tran P."/>
        </authorList>
    </citation>
    <scope>NUCLEOTIDE SEQUENCE</scope>
    <source>
        <strain evidence="3">K_DeepCast_150m_m2_040</strain>
    </source>
</reference>
<dbReference type="InterPro" id="IPR007842">
    <property type="entry name" value="HEPN_dom"/>
</dbReference>
<dbReference type="PANTHER" id="PTHR36565:SF1">
    <property type="entry name" value="UPF0332 PROTEIN TM_1000"/>
    <property type="match status" value="1"/>
</dbReference>
<dbReference type="EMBL" id="VGIR01000071">
    <property type="protein sequence ID" value="MBM3332271.1"/>
    <property type="molecule type" value="Genomic_DNA"/>
</dbReference>
<proteinExistence type="inferred from homology"/>
<evidence type="ECO:0000313" key="4">
    <source>
        <dbReference type="Proteomes" id="UP000779900"/>
    </source>
</evidence>
<gene>
    <name evidence="3" type="ORF">FJY68_10575</name>
</gene>
<dbReference type="Proteomes" id="UP000779900">
    <property type="component" value="Unassembled WGS sequence"/>
</dbReference>
<organism evidence="3 4">
    <name type="scientific">candidate division WOR-3 bacterium</name>
    <dbReference type="NCBI Taxonomy" id="2052148"/>
    <lineage>
        <taxon>Bacteria</taxon>
        <taxon>Bacteria division WOR-3</taxon>
    </lineage>
</organism>
<accession>A0A937XIJ3</accession>
<dbReference type="Gene3D" id="1.20.120.330">
    <property type="entry name" value="Nucleotidyltransferases domain 2"/>
    <property type="match status" value="1"/>
</dbReference>
<dbReference type="InterPro" id="IPR052226">
    <property type="entry name" value="UPF0332_toxin"/>
</dbReference>
<name>A0A937XIJ3_UNCW3</name>